<evidence type="ECO:0000256" key="2">
    <source>
        <dbReference type="ARBA" id="ARBA00022475"/>
    </source>
</evidence>
<dbReference type="EMBL" id="LKHV01000012">
    <property type="protein sequence ID" value="KRG17766.1"/>
    <property type="molecule type" value="Genomic_DNA"/>
</dbReference>
<sequence>MLKYPEINPVILHITDQLQIRWYGVMYLIGFLLCWLLLRQKTKRFPGWETPDRVSDLIFYNALGVILGGRLGYILFYSLPGWIKDPSIVFRIWEGGMSFHGGLLGVLIATALFARRYGYPLLMLGDLMAACVPLALGLGRLGNFINGELWGRVTDVPWAMVFPYAGPLPRHPSQLYAVLLEGVLLFLILMWYTRTPRKIGSVTGLFLILYGLIRIFEELFRQPDPQYGYLAWGWLTMGQILCIPMIVIGCILLITARKAKLIEQIV</sequence>
<dbReference type="Proteomes" id="UP000051494">
    <property type="component" value="Unassembled WGS sequence"/>
</dbReference>
<gene>
    <name evidence="7 8" type="primary">lgt</name>
    <name evidence="9" type="ORF">CC99x_011650</name>
    <name evidence="8" type="ORF">CC99x_02061</name>
</gene>
<keyword evidence="3 7" id="KW-0808">Transferase</keyword>
<keyword evidence="2 7" id="KW-1003">Cell membrane</keyword>
<feature type="transmembrane region" description="Helical" evidence="7">
    <location>
        <begin position="121"/>
        <end position="141"/>
    </location>
</feature>
<keyword evidence="8" id="KW-0449">Lipoprotein</keyword>
<keyword evidence="5 7" id="KW-1133">Transmembrane helix</keyword>
<feature type="transmembrane region" description="Helical" evidence="7">
    <location>
        <begin position="97"/>
        <end position="114"/>
    </location>
</feature>
<dbReference type="STRING" id="437022.CC99x_02061"/>
<dbReference type="EC" id="2.5.1.145" evidence="7"/>
<evidence type="ECO:0000256" key="3">
    <source>
        <dbReference type="ARBA" id="ARBA00022679"/>
    </source>
</evidence>
<reference evidence="9" key="3">
    <citation type="submission" date="2021-06" db="EMBL/GenBank/DDBJ databases">
        <title>Genomic Description and Analysis of Intracellular Bacteria, Candidatus Berkiella cookevillensis and Candidatus Berkiella aquae.</title>
        <authorList>
            <person name="Kidane D.T."/>
            <person name="Mehari Y.T."/>
            <person name="Rice F.C."/>
            <person name="Arivett B.A."/>
            <person name="Farone A.L."/>
            <person name="Berk S.G."/>
            <person name="Farone M.B."/>
        </authorList>
    </citation>
    <scope>NUCLEOTIDE SEQUENCE</scope>
    <source>
        <strain evidence="9">CC99</strain>
    </source>
</reference>
<feature type="transmembrane region" description="Helical" evidence="7">
    <location>
        <begin position="58"/>
        <end position="77"/>
    </location>
</feature>
<comment type="function">
    <text evidence="7">Catalyzes the transfer of the diacylglyceryl group from phosphatidylglycerol to the sulfhydryl group of the N-terminal cysteine of a prolipoprotein, the first step in the formation of mature lipoproteins.</text>
</comment>
<evidence type="ECO:0000256" key="4">
    <source>
        <dbReference type="ARBA" id="ARBA00022692"/>
    </source>
</evidence>
<dbReference type="RefSeq" id="WP_057625162.1">
    <property type="nucleotide sequence ID" value="NZ_LKHV02000001.1"/>
</dbReference>
<dbReference type="UniPathway" id="UPA00664"/>
<protein>
    <recommendedName>
        <fullName evidence="7">Phosphatidylglycerol--prolipoprotein diacylglyceryl transferase</fullName>
        <ecNumber evidence="7">2.5.1.145</ecNumber>
    </recommendedName>
</protein>
<dbReference type="PANTHER" id="PTHR30589:SF0">
    <property type="entry name" value="PHOSPHATIDYLGLYCEROL--PROLIPOPROTEIN DIACYLGLYCERYL TRANSFERASE"/>
    <property type="match status" value="1"/>
</dbReference>
<evidence type="ECO:0000256" key="6">
    <source>
        <dbReference type="ARBA" id="ARBA00023136"/>
    </source>
</evidence>
<dbReference type="AlphaFoldDB" id="A0A0Q9YAP3"/>
<name>A0A0Q9YAP3_9GAMM</name>
<keyword evidence="8" id="KW-0328">Glycosyltransferase</keyword>
<comment type="catalytic activity">
    <reaction evidence="7">
        <text>L-cysteinyl-[prolipoprotein] + a 1,2-diacyl-sn-glycero-3-phospho-(1'-sn-glycerol) = an S-1,2-diacyl-sn-glyceryl-L-cysteinyl-[prolipoprotein] + sn-glycerol 1-phosphate + H(+)</text>
        <dbReference type="Rhea" id="RHEA:56712"/>
        <dbReference type="Rhea" id="RHEA-COMP:14679"/>
        <dbReference type="Rhea" id="RHEA-COMP:14680"/>
        <dbReference type="ChEBI" id="CHEBI:15378"/>
        <dbReference type="ChEBI" id="CHEBI:29950"/>
        <dbReference type="ChEBI" id="CHEBI:57685"/>
        <dbReference type="ChEBI" id="CHEBI:64716"/>
        <dbReference type="ChEBI" id="CHEBI:140658"/>
        <dbReference type="EC" id="2.5.1.145"/>
    </reaction>
</comment>
<evidence type="ECO:0000313" key="10">
    <source>
        <dbReference type="Proteomes" id="UP000051494"/>
    </source>
</evidence>
<dbReference type="GO" id="GO:0008961">
    <property type="term" value="F:phosphatidylglycerol-prolipoprotein diacylglyceryl transferase activity"/>
    <property type="evidence" value="ECO:0007669"/>
    <property type="project" value="UniProtKB-UniRule"/>
</dbReference>
<evidence type="ECO:0000313" key="8">
    <source>
        <dbReference type="EMBL" id="KRG17766.1"/>
    </source>
</evidence>
<evidence type="ECO:0000256" key="7">
    <source>
        <dbReference type="HAMAP-Rule" id="MF_01147"/>
    </source>
</evidence>
<keyword evidence="10" id="KW-1185">Reference proteome</keyword>
<feature type="transmembrane region" description="Helical" evidence="7">
    <location>
        <begin position="20"/>
        <end position="38"/>
    </location>
</feature>
<feature type="transmembrane region" description="Helical" evidence="7">
    <location>
        <begin position="199"/>
        <end position="217"/>
    </location>
</feature>
<accession>A0A0Q9YAP3</accession>
<dbReference type="Pfam" id="PF01790">
    <property type="entry name" value="LGT"/>
    <property type="match status" value="1"/>
</dbReference>
<comment type="subcellular location">
    <subcellularLocation>
        <location evidence="7">Cell membrane</location>
        <topology evidence="7">Multi-pass membrane protein</topology>
    </subcellularLocation>
</comment>
<feature type="transmembrane region" description="Helical" evidence="7">
    <location>
        <begin position="229"/>
        <end position="254"/>
    </location>
</feature>
<dbReference type="PROSITE" id="PS01311">
    <property type="entry name" value="LGT"/>
    <property type="match status" value="1"/>
</dbReference>
<dbReference type="PANTHER" id="PTHR30589">
    <property type="entry name" value="PROLIPOPROTEIN DIACYLGLYCERYL TRANSFERASE"/>
    <property type="match status" value="1"/>
</dbReference>
<keyword evidence="6 7" id="KW-0472">Membrane</keyword>
<dbReference type="InterPro" id="IPR001640">
    <property type="entry name" value="Lgt"/>
</dbReference>
<evidence type="ECO:0000256" key="5">
    <source>
        <dbReference type="ARBA" id="ARBA00022989"/>
    </source>
</evidence>
<reference evidence="9" key="2">
    <citation type="journal article" date="2016" name="Genome Announc.">
        <title>Draft Genome Sequences of Two Novel Amoeba-Resistant Intranuclear Bacteria, 'Candidatus Berkiella cookevillensis' and 'Candidatus Berkiella aquae'.</title>
        <authorList>
            <person name="Mehari Y.T."/>
            <person name="Arivett B.A."/>
            <person name="Farone A.L."/>
            <person name="Gunderson J.H."/>
            <person name="Farone M.B."/>
        </authorList>
    </citation>
    <scope>NUCLEOTIDE SEQUENCE</scope>
    <source>
        <strain evidence="9">CC99</strain>
    </source>
</reference>
<feature type="transmembrane region" description="Helical" evidence="7">
    <location>
        <begin position="173"/>
        <end position="192"/>
    </location>
</feature>
<dbReference type="OrthoDB" id="871140at2"/>
<proteinExistence type="inferred from homology"/>
<dbReference type="NCBIfam" id="TIGR00544">
    <property type="entry name" value="lgt"/>
    <property type="match status" value="1"/>
</dbReference>
<organism evidence="8">
    <name type="scientific">Candidatus Berkiella cookevillensis</name>
    <dbReference type="NCBI Taxonomy" id="437022"/>
    <lineage>
        <taxon>Bacteria</taxon>
        <taxon>Pseudomonadati</taxon>
        <taxon>Pseudomonadota</taxon>
        <taxon>Gammaproteobacteria</taxon>
        <taxon>Candidatus Berkiellales</taxon>
        <taxon>Candidatus Berkiellaceae</taxon>
        <taxon>Candidatus Berkiella</taxon>
    </lineage>
</organism>
<dbReference type="EMBL" id="LKHV02000001">
    <property type="protein sequence ID" value="MCS5709550.1"/>
    <property type="molecule type" value="Genomic_DNA"/>
</dbReference>
<dbReference type="PATRIC" id="fig|1590042.3.peg.2107"/>
<evidence type="ECO:0000313" key="9">
    <source>
        <dbReference type="EMBL" id="MCS5709550.1"/>
    </source>
</evidence>
<dbReference type="GO" id="GO:0042158">
    <property type="term" value="P:lipoprotein biosynthetic process"/>
    <property type="evidence" value="ECO:0007669"/>
    <property type="project" value="UniProtKB-UniRule"/>
</dbReference>
<reference evidence="8" key="1">
    <citation type="submission" date="2015-09" db="EMBL/GenBank/DDBJ databases">
        <title>Draft Genome Sequences of Two Novel Amoeba-resistant Intranuclear Bacteria, Candidatus Berkiella cookevillensis and Candidatus Berkiella aquae.</title>
        <authorList>
            <person name="Mehari Y.T."/>
            <person name="Arivett B.A."/>
            <person name="Farone A.L."/>
            <person name="Gunderson J.H."/>
            <person name="Farone M.B."/>
        </authorList>
    </citation>
    <scope>NUCLEOTIDE SEQUENCE [LARGE SCALE GENOMIC DNA]</scope>
    <source>
        <strain evidence="8">CC99</strain>
    </source>
</reference>
<comment type="caution">
    <text evidence="8">The sequence shown here is derived from an EMBL/GenBank/DDBJ whole genome shotgun (WGS) entry which is preliminary data.</text>
</comment>
<comment type="similarity">
    <text evidence="1 7">Belongs to the Lgt family.</text>
</comment>
<dbReference type="HAMAP" id="MF_01147">
    <property type="entry name" value="Lgt"/>
    <property type="match status" value="1"/>
</dbReference>
<feature type="binding site" evidence="7">
    <location>
        <position position="140"/>
    </location>
    <ligand>
        <name>a 1,2-diacyl-sn-glycero-3-phospho-(1'-sn-glycerol)</name>
        <dbReference type="ChEBI" id="CHEBI:64716"/>
    </ligand>
</feature>
<evidence type="ECO:0000256" key="1">
    <source>
        <dbReference type="ARBA" id="ARBA00007150"/>
    </source>
</evidence>
<dbReference type="GO" id="GO:0005886">
    <property type="term" value="C:plasma membrane"/>
    <property type="evidence" value="ECO:0007669"/>
    <property type="project" value="UniProtKB-SubCell"/>
</dbReference>
<keyword evidence="4 7" id="KW-0812">Transmembrane</keyword>
<comment type="pathway">
    <text evidence="7">Protein modification; lipoprotein biosynthesis (diacylglyceryl transfer).</text>
</comment>